<sequence>MNEVDACRAVLIEVLTILAKDLDKLAVVGGWVPELAFPNEGHIGSLDVDLALDARKLEPKAYESIRKKLVDAGYQQSTEMSNRFFRHIPGTSIQVKVDLITGEFPKIAADGTHHRIQELAVWKARGVDLAFTFQQDVAVEGTLPNGGHNKVTAKMPIIAAYLCIKAI</sequence>
<organism evidence="1">
    <name type="scientific">Schlesneria paludicola</name>
    <dbReference type="NCBI Taxonomy" id="360056"/>
    <lineage>
        <taxon>Bacteria</taxon>
        <taxon>Pseudomonadati</taxon>
        <taxon>Planctomycetota</taxon>
        <taxon>Planctomycetia</taxon>
        <taxon>Planctomycetales</taxon>
        <taxon>Planctomycetaceae</taxon>
        <taxon>Schlesneria</taxon>
    </lineage>
</organism>
<dbReference type="EMBL" id="DSOK01000093">
    <property type="protein sequence ID" value="HEN14439.1"/>
    <property type="molecule type" value="Genomic_DNA"/>
</dbReference>
<name>A0A7C2JYE7_9PLAN</name>
<protein>
    <submittedName>
        <fullName evidence="1">Uncharacterized protein</fullName>
    </submittedName>
</protein>
<accession>A0A7C2JYE7</accession>
<evidence type="ECO:0000313" key="1">
    <source>
        <dbReference type="EMBL" id="HEN14439.1"/>
    </source>
</evidence>
<reference evidence="1" key="1">
    <citation type="journal article" date="2020" name="mSystems">
        <title>Genome- and Community-Level Interaction Insights into Carbon Utilization and Element Cycling Functions of Hydrothermarchaeota in Hydrothermal Sediment.</title>
        <authorList>
            <person name="Zhou Z."/>
            <person name="Liu Y."/>
            <person name="Xu W."/>
            <person name="Pan J."/>
            <person name="Luo Z.H."/>
            <person name="Li M."/>
        </authorList>
    </citation>
    <scope>NUCLEOTIDE SEQUENCE [LARGE SCALE GENOMIC DNA]</scope>
    <source>
        <strain evidence="1">SpSt-339</strain>
    </source>
</reference>
<gene>
    <name evidence="1" type="ORF">ENQ76_03080</name>
</gene>
<comment type="caution">
    <text evidence="1">The sequence shown here is derived from an EMBL/GenBank/DDBJ whole genome shotgun (WGS) entry which is preliminary data.</text>
</comment>
<dbReference type="AlphaFoldDB" id="A0A7C2JYE7"/>
<proteinExistence type="predicted"/>